<gene>
    <name evidence="2" type="ORF">CR513_39228</name>
</gene>
<name>A0A371FPH9_MUCPR</name>
<dbReference type="OrthoDB" id="10570057at2759"/>
<protein>
    <submittedName>
        <fullName evidence="2">Uncharacterized protein</fullName>
    </submittedName>
</protein>
<organism evidence="2 3">
    <name type="scientific">Mucuna pruriens</name>
    <name type="common">Velvet bean</name>
    <name type="synonym">Dolichos pruriens</name>
    <dbReference type="NCBI Taxonomy" id="157652"/>
    <lineage>
        <taxon>Eukaryota</taxon>
        <taxon>Viridiplantae</taxon>
        <taxon>Streptophyta</taxon>
        <taxon>Embryophyta</taxon>
        <taxon>Tracheophyta</taxon>
        <taxon>Spermatophyta</taxon>
        <taxon>Magnoliopsida</taxon>
        <taxon>eudicotyledons</taxon>
        <taxon>Gunneridae</taxon>
        <taxon>Pentapetalae</taxon>
        <taxon>rosids</taxon>
        <taxon>fabids</taxon>
        <taxon>Fabales</taxon>
        <taxon>Fabaceae</taxon>
        <taxon>Papilionoideae</taxon>
        <taxon>50 kb inversion clade</taxon>
        <taxon>NPAAA clade</taxon>
        <taxon>indigoferoid/millettioid clade</taxon>
        <taxon>Phaseoleae</taxon>
        <taxon>Mucuna</taxon>
    </lineage>
</organism>
<dbReference type="EMBL" id="QJKJ01008281">
    <property type="protein sequence ID" value="RDX80244.1"/>
    <property type="molecule type" value="Genomic_DNA"/>
</dbReference>
<dbReference type="AlphaFoldDB" id="A0A371FPH9"/>
<reference evidence="2" key="1">
    <citation type="submission" date="2018-05" db="EMBL/GenBank/DDBJ databases">
        <title>Draft genome of Mucuna pruriens seed.</title>
        <authorList>
            <person name="Nnadi N.E."/>
            <person name="Vos R."/>
            <person name="Hasami M.H."/>
            <person name="Devisetty U.K."/>
            <person name="Aguiy J.C."/>
        </authorList>
    </citation>
    <scope>NUCLEOTIDE SEQUENCE [LARGE SCALE GENOMIC DNA]</scope>
    <source>
        <strain evidence="2">JCA_2017</strain>
    </source>
</reference>
<evidence type="ECO:0000313" key="3">
    <source>
        <dbReference type="Proteomes" id="UP000257109"/>
    </source>
</evidence>
<dbReference type="Proteomes" id="UP000257109">
    <property type="component" value="Unassembled WGS sequence"/>
</dbReference>
<keyword evidence="3" id="KW-1185">Reference proteome</keyword>
<comment type="caution">
    <text evidence="2">The sequence shown here is derived from an EMBL/GenBank/DDBJ whole genome shotgun (WGS) entry which is preliminary data.</text>
</comment>
<keyword evidence="1" id="KW-0472">Membrane</keyword>
<keyword evidence="1" id="KW-1133">Transmembrane helix</keyword>
<evidence type="ECO:0000313" key="2">
    <source>
        <dbReference type="EMBL" id="RDX80244.1"/>
    </source>
</evidence>
<feature type="non-terminal residue" evidence="2">
    <location>
        <position position="1"/>
    </location>
</feature>
<evidence type="ECO:0000256" key="1">
    <source>
        <dbReference type="SAM" id="Phobius"/>
    </source>
</evidence>
<keyword evidence="1" id="KW-0812">Transmembrane</keyword>
<accession>A0A371FPH9</accession>
<proteinExistence type="predicted"/>
<sequence>QVDVSIIFDTTKIIKGSTSATILLYKGTKSNIDISHRNLLSYNEIHLNGYHVEKKNIKTKKILVLLFYGLYYMYVSAIETYTIVNQKVYISK</sequence>
<feature type="transmembrane region" description="Helical" evidence="1">
    <location>
        <begin position="62"/>
        <end position="84"/>
    </location>
</feature>